<dbReference type="InterPro" id="IPR006016">
    <property type="entry name" value="UspA"/>
</dbReference>
<evidence type="ECO:0000256" key="1">
    <source>
        <dbReference type="ARBA" id="ARBA00008791"/>
    </source>
</evidence>
<evidence type="ECO:0000259" key="2">
    <source>
        <dbReference type="Pfam" id="PF00582"/>
    </source>
</evidence>
<dbReference type="InterPro" id="IPR014729">
    <property type="entry name" value="Rossmann-like_a/b/a_fold"/>
</dbReference>
<protein>
    <submittedName>
        <fullName evidence="3">Universal stress protein</fullName>
    </submittedName>
</protein>
<dbReference type="PANTHER" id="PTHR46268:SF6">
    <property type="entry name" value="UNIVERSAL STRESS PROTEIN UP12"/>
    <property type="match status" value="1"/>
</dbReference>
<evidence type="ECO:0000313" key="4">
    <source>
        <dbReference type="Proteomes" id="UP000509626"/>
    </source>
</evidence>
<name>A0A7D5LC05_9EURY</name>
<reference evidence="3 4" key="1">
    <citation type="submission" date="2020-06" db="EMBL/GenBank/DDBJ databases">
        <title>NJ-3-1, isolated from saline soil.</title>
        <authorList>
            <person name="Cui H.L."/>
            <person name="Shi X."/>
        </authorList>
    </citation>
    <scope>NUCLEOTIDE SEQUENCE [LARGE SCALE GENOMIC DNA]</scope>
    <source>
        <strain evidence="3 4">NJ-3-1</strain>
    </source>
</reference>
<dbReference type="SUPFAM" id="SSF52402">
    <property type="entry name" value="Adenine nucleotide alpha hydrolases-like"/>
    <property type="match status" value="1"/>
</dbReference>
<dbReference type="EMBL" id="CP058579">
    <property type="protein sequence ID" value="QLG63306.1"/>
    <property type="molecule type" value="Genomic_DNA"/>
</dbReference>
<proteinExistence type="inferred from homology"/>
<comment type="similarity">
    <text evidence="1">Belongs to the universal stress protein A family.</text>
</comment>
<dbReference type="RefSeq" id="WP_179269891.1">
    <property type="nucleotide sequence ID" value="NZ_CP058579.1"/>
</dbReference>
<organism evidence="3 4">
    <name type="scientific">Halorarum salinum</name>
    <dbReference type="NCBI Taxonomy" id="2743089"/>
    <lineage>
        <taxon>Archaea</taxon>
        <taxon>Methanobacteriati</taxon>
        <taxon>Methanobacteriota</taxon>
        <taxon>Stenosarchaea group</taxon>
        <taxon>Halobacteria</taxon>
        <taxon>Halobacteriales</taxon>
        <taxon>Haloferacaceae</taxon>
        <taxon>Halorarum</taxon>
    </lineage>
</organism>
<gene>
    <name evidence="3" type="ORF">HUG12_16840</name>
</gene>
<dbReference type="PANTHER" id="PTHR46268">
    <property type="entry name" value="STRESS RESPONSE PROTEIN NHAX"/>
    <property type="match status" value="1"/>
</dbReference>
<dbReference type="GeneID" id="56039161"/>
<evidence type="ECO:0000313" key="3">
    <source>
        <dbReference type="EMBL" id="QLG63306.1"/>
    </source>
</evidence>
<dbReference type="KEGG" id="halu:HUG12_16840"/>
<dbReference type="OrthoDB" id="281037at2157"/>
<dbReference type="AlphaFoldDB" id="A0A7D5LC05"/>
<dbReference type="Pfam" id="PF00582">
    <property type="entry name" value="Usp"/>
    <property type="match status" value="1"/>
</dbReference>
<dbReference type="Gene3D" id="3.40.50.620">
    <property type="entry name" value="HUPs"/>
    <property type="match status" value="1"/>
</dbReference>
<dbReference type="CDD" id="cd00293">
    <property type="entry name" value="USP-like"/>
    <property type="match status" value="1"/>
</dbReference>
<accession>A0A7D5LC05</accession>
<sequence>MLFVLATDSVHTSELLCGYLRVRLQEGDEVHAVNSKRGGDRTDADEMREGEDALEAVEQRLADVVPVEVHQYVRGNDPAEDVLAHAGKVDADELVVGIRKRNPTAKVVFGSVAQDVLLRSNLPMRVVPRESA</sequence>
<feature type="domain" description="UspA" evidence="2">
    <location>
        <begin position="34"/>
        <end position="128"/>
    </location>
</feature>
<dbReference type="Proteomes" id="UP000509626">
    <property type="component" value="Chromosome"/>
</dbReference>
<keyword evidence="4" id="KW-1185">Reference proteome</keyword>